<dbReference type="InterPro" id="IPR000843">
    <property type="entry name" value="HTH_LacI"/>
</dbReference>
<evidence type="ECO:0000256" key="1">
    <source>
        <dbReference type="ARBA" id="ARBA00023015"/>
    </source>
</evidence>
<proteinExistence type="predicted"/>
<protein>
    <submittedName>
        <fullName evidence="5">Transcriptional regulator, LacI family</fullName>
    </submittedName>
</protein>
<dbReference type="InterPro" id="IPR046335">
    <property type="entry name" value="LacI/GalR-like_sensor"/>
</dbReference>
<dbReference type="GO" id="GO:0000976">
    <property type="term" value="F:transcription cis-regulatory region binding"/>
    <property type="evidence" value="ECO:0007669"/>
    <property type="project" value="TreeGrafter"/>
</dbReference>
<keyword evidence="2" id="KW-0238">DNA-binding</keyword>
<dbReference type="PRINTS" id="PR00036">
    <property type="entry name" value="HTHLACI"/>
</dbReference>
<dbReference type="GO" id="GO:0003700">
    <property type="term" value="F:DNA-binding transcription factor activity"/>
    <property type="evidence" value="ECO:0007669"/>
    <property type="project" value="TreeGrafter"/>
</dbReference>
<dbReference type="EMBL" id="FWWU01000011">
    <property type="protein sequence ID" value="SMB97755.1"/>
    <property type="molecule type" value="Genomic_DNA"/>
</dbReference>
<keyword evidence="1" id="KW-0805">Transcription regulation</keyword>
<dbReference type="Gene3D" id="3.40.50.2300">
    <property type="match status" value="2"/>
</dbReference>
<dbReference type="CDD" id="cd01392">
    <property type="entry name" value="HTH_LacI"/>
    <property type="match status" value="1"/>
</dbReference>
<dbReference type="Pfam" id="PF00356">
    <property type="entry name" value="LacI"/>
    <property type="match status" value="1"/>
</dbReference>
<dbReference type="SUPFAM" id="SSF47413">
    <property type="entry name" value="lambda repressor-like DNA-binding domains"/>
    <property type="match status" value="1"/>
</dbReference>
<evidence type="ECO:0000256" key="2">
    <source>
        <dbReference type="ARBA" id="ARBA00023125"/>
    </source>
</evidence>
<dbReference type="InterPro" id="IPR028082">
    <property type="entry name" value="Peripla_BP_I"/>
</dbReference>
<dbReference type="Pfam" id="PF13377">
    <property type="entry name" value="Peripla_BP_3"/>
    <property type="match status" value="1"/>
</dbReference>
<dbReference type="SMART" id="SM00354">
    <property type="entry name" value="HTH_LACI"/>
    <property type="match status" value="1"/>
</dbReference>
<dbReference type="PROSITE" id="PS00356">
    <property type="entry name" value="HTH_LACI_1"/>
    <property type="match status" value="1"/>
</dbReference>
<dbReference type="AlphaFoldDB" id="A0A1W1VWL2"/>
<sequence length="344" mass="37034">MPPFVSGSRVTIHDVARHAGVSHQTVSRVINEHLSVAPSTRQKVLEAIETLKYQPNQAARSLVTQRSGTLGIVSFGLTYYGPAQMVVNIERAARLRGYGVALTSIPELSEGEIERGLLELRKQSVDGFLLVAPLRGVNTERIRSLCGHTPFVLLDAAETGGTPGVTIDQMSGGRLAAQHLLDLGHEHIALLSGPQRWHDARLRLEGWRAALTHAGYTPVSVLEGDWTAASGFGLTQELLASRIPFTALVAGNDQMALGALWALHERGVAVPSDVSVLGFDDIPESRFFHPPLTTVRQDFAALGALSLAALLEAVESPREAQALPTRVLLPELVVRASTTSPRRT</sequence>
<dbReference type="SUPFAM" id="SSF53822">
    <property type="entry name" value="Periplasmic binding protein-like I"/>
    <property type="match status" value="1"/>
</dbReference>
<evidence type="ECO:0000313" key="6">
    <source>
        <dbReference type="Proteomes" id="UP000192582"/>
    </source>
</evidence>
<evidence type="ECO:0000256" key="3">
    <source>
        <dbReference type="ARBA" id="ARBA00023163"/>
    </source>
</evidence>
<reference evidence="5 6" key="1">
    <citation type="submission" date="2017-04" db="EMBL/GenBank/DDBJ databases">
        <authorList>
            <person name="Afonso C.L."/>
            <person name="Miller P.J."/>
            <person name="Scott M.A."/>
            <person name="Spackman E."/>
            <person name="Goraichik I."/>
            <person name="Dimitrov K.M."/>
            <person name="Suarez D.L."/>
            <person name="Swayne D.E."/>
        </authorList>
    </citation>
    <scope>NUCLEOTIDE SEQUENCE [LARGE SCALE GENOMIC DNA]</scope>
    <source>
        <strain evidence="5 6">KR-140</strain>
    </source>
</reference>
<dbReference type="PANTHER" id="PTHR30146:SF153">
    <property type="entry name" value="LACTOSE OPERON REPRESSOR"/>
    <property type="match status" value="1"/>
</dbReference>
<feature type="domain" description="HTH lacI-type" evidence="4">
    <location>
        <begin position="10"/>
        <end position="64"/>
    </location>
</feature>
<dbReference type="PROSITE" id="PS50932">
    <property type="entry name" value="HTH_LACI_2"/>
    <property type="match status" value="1"/>
</dbReference>
<dbReference type="Proteomes" id="UP000192582">
    <property type="component" value="Unassembled WGS sequence"/>
</dbReference>
<dbReference type="PANTHER" id="PTHR30146">
    <property type="entry name" value="LACI-RELATED TRANSCRIPTIONAL REPRESSOR"/>
    <property type="match status" value="1"/>
</dbReference>
<evidence type="ECO:0000259" key="4">
    <source>
        <dbReference type="PROSITE" id="PS50932"/>
    </source>
</evidence>
<evidence type="ECO:0000313" key="5">
    <source>
        <dbReference type="EMBL" id="SMB97755.1"/>
    </source>
</evidence>
<dbReference type="InterPro" id="IPR010982">
    <property type="entry name" value="Lambda_DNA-bd_dom_sf"/>
</dbReference>
<dbReference type="RefSeq" id="WP_084051456.1">
    <property type="nucleotide sequence ID" value="NZ_FWWU01000011.1"/>
</dbReference>
<dbReference type="CDD" id="cd01574">
    <property type="entry name" value="PBP1_LacI"/>
    <property type="match status" value="1"/>
</dbReference>
<keyword evidence="6" id="KW-1185">Reference proteome</keyword>
<dbReference type="Gene3D" id="1.10.260.40">
    <property type="entry name" value="lambda repressor-like DNA-binding domains"/>
    <property type="match status" value="1"/>
</dbReference>
<name>A0A1W1VWL2_9DEIO</name>
<dbReference type="STRING" id="695939.SAMN00790413_06165"/>
<dbReference type="OrthoDB" id="9785825at2"/>
<accession>A0A1W1VWL2</accession>
<keyword evidence="3" id="KW-0804">Transcription</keyword>
<gene>
    <name evidence="5" type="ORF">SAMN00790413_06165</name>
</gene>
<dbReference type="FunFam" id="1.10.260.40:FF:000002">
    <property type="entry name" value="HTH-type transcriptional repressor PurR"/>
    <property type="match status" value="1"/>
</dbReference>
<organism evidence="5 6">
    <name type="scientific">Deinococcus hopiensis KR-140</name>
    <dbReference type="NCBI Taxonomy" id="695939"/>
    <lineage>
        <taxon>Bacteria</taxon>
        <taxon>Thermotogati</taxon>
        <taxon>Deinococcota</taxon>
        <taxon>Deinococci</taxon>
        <taxon>Deinococcales</taxon>
        <taxon>Deinococcaceae</taxon>
        <taxon>Deinococcus</taxon>
    </lineage>
</organism>